<protein>
    <recommendedName>
        <fullName evidence="7">UNC93-like protein MFSD11</fullName>
    </recommendedName>
    <alternativeName>
        <fullName evidence="8">Major facilitator superfamily domain-containing protein 11</fullName>
    </alternativeName>
</protein>
<evidence type="ECO:0000256" key="1">
    <source>
        <dbReference type="ARBA" id="ARBA00004141"/>
    </source>
</evidence>
<dbReference type="Pfam" id="PF05978">
    <property type="entry name" value="UNC-93"/>
    <property type="match status" value="1"/>
</dbReference>
<evidence type="ECO:0000256" key="10">
    <source>
        <dbReference type="SAM" id="Phobius"/>
    </source>
</evidence>
<comment type="similarity">
    <text evidence="2">Belongs to the unc-93 family.</text>
</comment>
<dbReference type="SUPFAM" id="SSF103473">
    <property type="entry name" value="MFS general substrate transporter"/>
    <property type="match status" value="1"/>
</dbReference>
<feature type="transmembrane region" description="Helical" evidence="10">
    <location>
        <begin position="78"/>
        <end position="95"/>
    </location>
</feature>
<dbReference type="PANTHER" id="PTHR23294">
    <property type="entry name" value="ET TRANSLATION PRODUCT-RELATED"/>
    <property type="match status" value="1"/>
</dbReference>
<dbReference type="EMBL" id="GDIQ01046369">
    <property type="protein sequence ID" value="JAN48368.1"/>
    <property type="molecule type" value="Transcribed_RNA"/>
</dbReference>
<evidence type="ECO:0000256" key="4">
    <source>
        <dbReference type="ARBA" id="ARBA00022989"/>
    </source>
</evidence>
<feature type="transmembrane region" description="Helical" evidence="10">
    <location>
        <begin position="47"/>
        <end position="66"/>
    </location>
</feature>
<sequence length="455" mass="49731">MEIDRKFINVIVLGLAFMLIFTAFQTMGNIQQTVIKSITQEDPTFKADGFISLAIIYAVLSISNWISPSIISVIGPKWSMLVGGFFYSLYIASFFLQQSWALYTCSALLGFGAALIWTGQGNYLTLNSDGTNISRNSGVFWAVFQCSFLFGNLFVFFLFQGREQIDQQTRTILYSVLLVVGTLGLLLVLVLPAMKDSDAARNSNSKSGDGPGATRGTQLTQGPLDAFLRSIKLFFTKDMGLLSVAFFYIGIEYSFLSGVYSPSIGFTLEFEDSKRLVGLSGIFIGVGEIAGGALFGILGSKTVRYGRDPIILTGFLTQAVGFFLIFLNIPDNAPFGDTTDTAFITSSSFLAILSSFLVAFGDACFNTQVYSILGGIYPNDSAPAFALFKFVSSMASAASFFYSPYIGIHPQLIIIGILLFAGTICFWLVEWRSVYKRAHLIETSNPDSAVDKEFD</sequence>
<organism evidence="11">
    <name type="scientific">Daphnia magna</name>
    <dbReference type="NCBI Taxonomy" id="35525"/>
    <lineage>
        <taxon>Eukaryota</taxon>
        <taxon>Metazoa</taxon>
        <taxon>Ecdysozoa</taxon>
        <taxon>Arthropoda</taxon>
        <taxon>Crustacea</taxon>
        <taxon>Branchiopoda</taxon>
        <taxon>Diplostraca</taxon>
        <taxon>Cladocera</taxon>
        <taxon>Anomopoda</taxon>
        <taxon>Daphniidae</taxon>
        <taxon>Daphnia</taxon>
    </lineage>
</organism>
<proteinExistence type="inferred from homology"/>
<evidence type="ECO:0000256" key="3">
    <source>
        <dbReference type="ARBA" id="ARBA00022692"/>
    </source>
</evidence>
<comment type="subcellular location">
    <subcellularLocation>
        <location evidence="1">Membrane</location>
        <topology evidence="1">Multi-pass membrane protein</topology>
    </subcellularLocation>
</comment>
<evidence type="ECO:0000256" key="6">
    <source>
        <dbReference type="ARBA" id="ARBA00023180"/>
    </source>
</evidence>
<dbReference type="InterPro" id="IPR010291">
    <property type="entry name" value="Ion_channel_UNC-93"/>
</dbReference>
<dbReference type="Gene3D" id="1.20.1250.20">
    <property type="entry name" value="MFS general substrate transporter like domains"/>
    <property type="match status" value="2"/>
</dbReference>
<evidence type="ECO:0000256" key="8">
    <source>
        <dbReference type="ARBA" id="ARBA00041910"/>
    </source>
</evidence>
<keyword evidence="11" id="KW-0762">Sugar transport</keyword>
<feature type="region of interest" description="Disordered" evidence="9">
    <location>
        <begin position="199"/>
        <end position="218"/>
    </location>
</feature>
<feature type="transmembrane region" description="Helical" evidence="10">
    <location>
        <begin position="382"/>
        <end position="402"/>
    </location>
</feature>
<dbReference type="CDD" id="cd17407">
    <property type="entry name" value="MFS_MFSD11"/>
    <property type="match status" value="1"/>
</dbReference>
<keyword evidence="4 10" id="KW-1133">Transmembrane helix</keyword>
<dbReference type="EMBL" id="GDIQ01050874">
    <property type="protein sequence ID" value="JAN43863.1"/>
    <property type="molecule type" value="Transcribed_RNA"/>
</dbReference>
<evidence type="ECO:0000256" key="5">
    <source>
        <dbReference type="ARBA" id="ARBA00023136"/>
    </source>
</evidence>
<feature type="transmembrane region" description="Helical" evidence="10">
    <location>
        <begin position="171"/>
        <end position="191"/>
    </location>
</feature>
<feature type="transmembrane region" description="Helical" evidence="10">
    <location>
        <begin position="7"/>
        <end position="27"/>
    </location>
</feature>
<feature type="transmembrane region" description="Helical" evidence="10">
    <location>
        <begin position="101"/>
        <end position="118"/>
    </location>
</feature>
<dbReference type="InterPro" id="IPR036259">
    <property type="entry name" value="MFS_trans_sf"/>
</dbReference>
<dbReference type="PANTHER" id="PTHR23294:SF0">
    <property type="entry name" value="UNC93-LIKE PROTEIN MFSD11"/>
    <property type="match status" value="1"/>
</dbReference>
<keyword evidence="6" id="KW-0325">Glycoprotein</keyword>
<feature type="transmembrane region" description="Helical" evidence="10">
    <location>
        <begin position="139"/>
        <end position="159"/>
    </location>
</feature>
<keyword evidence="3 10" id="KW-0812">Transmembrane</keyword>
<keyword evidence="11" id="KW-0813">Transport</keyword>
<feature type="transmembrane region" description="Helical" evidence="10">
    <location>
        <begin position="341"/>
        <end position="361"/>
    </location>
</feature>
<feature type="transmembrane region" description="Helical" evidence="10">
    <location>
        <begin position="276"/>
        <end position="298"/>
    </location>
</feature>
<evidence type="ECO:0000256" key="7">
    <source>
        <dbReference type="ARBA" id="ARBA00040302"/>
    </source>
</evidence>
<name>A0A0P5IVW9_9CRUS</name>
<evidence type="ECO:0000256" key="9">
    <source>
        <dbReference type="SAM" id="MobiDB-lite"/>
    </source>
</evidence>
<keyword evidence="5 10" id="KW-0472">Membrane</keyword>
<feature type="transmembrane region" description="Helical" evidence="10">
    <location>
        <begin position="408"/>
        <end position="429"/>
    </location>
</feature>
<dbReference type="AlphaFoldDB" id="A0A0P5IVW9"/>
<feature type="transmembrane region" description="Helical" evidence="10">
    <location>
        <begin position="239"/>
        <end position="256"/>
    </location>
</feature>
<dbReference type="GO" id="GO:0016020">
    <property type="term" value="C:membrane"/>
    <property type="evidence" value="ECO:0007669"/>
    <property type="project" value="UniProtKB-SubCell"/>
</dbReference>
<accession>A0A0P5IVW9</accession>
<dbReference type="OrthoDB" id="196103at2759"/>
<feature type="transmembrane region" description="Helical" evidence="10">
    <location>
        <begin position="310"/>
        <end position="329"/>
    </location>
</feature>
<dbReference type="InterPro" id="IPR051617">
    <property type="entry name" value="UNC-93-like_regulator"/>
</dbReference>
<dbReference type="EMBL" id="GDIQ01067466">
    <property type="protein sequence ID" value="JAN27271.1"/>
    <property type="molecule type" value="Transcribed_RNA"/>
</dbReference>
<evidence type="ECO:0000256" key="2">
    <source>
        <dbReference type="ARBA" id="ARBA00009172"/>
    </source>
</evidence>
<evidence type="ECO:0000313" key="11">
    <source>
        <dbReference type="EMBL" id="JAN27271.1"/>
    </source>
</evidence>
<reference evidence="11" key="1">
    <citation type="submission" date="2015-10" db="EMBL/GenBank/DDBJ databases">
        <title>EvidentialGene: Evidence-directed Construction of Complete mRNA Transcriptomes without Genomes.</title>
        <authorList>
            <person name="Gilbert D.G."/>
        </authorList>
    </citation>
    <scope>NUCLEOTIDE SEQUENCE</scope>
</reference>